<keyword evidence="1" id="KW-0472">Membrane</keyword>
<sequence>MTTSRTNTNTVSVLALLLAVVSLAVSIPSATGLIPVKPFRNRYVCAVASGAPLGYTLSRVILYIGCLCVLLVCVSAIFKKREGNSLPQQSHDYSDFIRRNRARQEHLSRAKLVGFRSRYSLKFSQKAC</sequence>
<dbReference type="Gene3D" id="1.20.1070.10">
    <property type="entry name" value="Rhodopsin 7-helix transmembrane proteins"/>
    <property type="match status" value="1"/>
</dbReference>
<reference evidence="3 4" key="1">
    <citation type="submission" date="2014-10" db="EMBL/GenBank/DDBJ databases">
        <title>Draft genome of the hookworm Ancylostoma caninum.</title>
        <authorList>
            <person name="Mitreva M."/>
        </authorList>
    </citation>
    <scope>NUCLEOTIDE SEQUENCE [LARGE SCALE GENOMIC DNA]</scope>
    <source>
        <strain evidence="3 4">Baltimore</strain>
    </source>
</reference>
<feature type="chain" id="PRO_5016851451" evidence="2">
    <location>
        <begin position="27"/>
        <end position="128"/>
    </location>
</feature>
<feature type="signal peptide" evidence="2">
    <location>
        <begin position="1"/>
        <end position="26"/>
    </location>
</feature>
<dbReference type="EMBL" id="JOJR01020807">
    <property type="protein sequence ID" value="RCN24342.1"/>
    <property type="molecule type" value="Genomic_DNA"/>
</dbReference>
<evidence type="ECO:0000256" key="1">
    <source>
        <dbReference type="SAM" id="Phobius"/>
    </source>
</evidence>
<proteinExistence type="predicted"/>
<comment type="caution">
    <text evidence="3">The sequence shown here is derived from an EMBL/GenBank/DDBJ whole genome shotgun (WGS) entry which is preliminary data.</text>
</comment>
<keyword evidence="1" id="KW-1133">Transmembrane helix</keyword>
<protein>
    <submittedName>
        <fullName evidence="3">Uncharacterized protein</fullName>
    </submittedName>
</protein>
<keyword evidence="1" id="KW-0812">Transmembrane</keyword>
<evidence type="ECO:0000313" key="4">
    <source>
        <dbReference type="Proteomes" id="UP000252519"/>
    </source>
</evidence>
<dbReference type="Proteomes" id="UP000252519">
    <property type="component" value="Unassembled WGS sequence"/>
</dbReference>
<evidence type="ECO:0000256" key="2">
    <source>
        <dbReference type="SAM" id="SignalP"/>
    </source>
</evidence>
<organism evidence="3 4">
    <name type="scientific">Ancylostoma caninum</name>
    <name type="common">Dog hookworm</name>
    <dbReference type="NCBI Taxonomy" id="29170"/>
    <lineage>
        <taxon>Eukaryota</taxon>
        <taxon>Metazoa</taxon>
        <taxon>Ecdysozoa</taxon>
        <taxon>Nematoda</taxon>
        <taxon>Chromadorea</taxon>
        <taxon>Rhabditida</taxon>
        <taxon>Rhabditina</taxon>
        <taxon>Rhabditomorpha</taxon>
        <taxon>Strongyloidea</taxon>
        <taxon>Ancylostomatidae</taxon>
        <taxon>Ancylostomatinae</taxon>
        <taxon>Ancylostoma</taxon>
    </lineage>
</organism>
<keyword evidence="4" id="KW-1185">Reference proteome</keyword>
<name>A0A368EX50_ANCCA</name>
<feature type="transmembrane region" description="Helical" evidence="1">
    <location>
        <begin position="60"/>
        <end position="78"/>
    </location>
</feature>
<evidence type="ECO:0000313" key="3">
    <source>
        <dbReference type="EMBL" id="RCN24342.1"/>
    </source>
</evidence>
<dbReference type="AlphaFoldDB" id="A0A368EX50"/>
<accession>A0A368EX50</accession>
<keyword evidence="2" id="KW-0732">Signal</keyword>
<gene>
    <name evidence="3" type="ORF">ANCCAN_29964</name>
</gene>
<dbReference type="OrthoDB" id="5864106at2759"/>